<dbReference type="GO" id="GO:0005886">
    <property type="term" value="C:plasma membrane"/>
    <property type="evidence" value="ECO:0007669"/>
    <property type="project" value="UniProtKB-SubCell"/>
</dbReference>
<dbReference type="CDD" id="cd16380">
    <property type="entry name" value="YitT_C"/>
    <property type="match status" value="1"/>
</dbReference>
<evidence type="ECO:0000256" key="3">
    <source>
        <dbReference type="ARBA" id="ARBA00022692"/>
    </source>
</evidence>
<dbReference type="PANTHER" id="PTHR33545">
    <property type="entry name" value="UPF0750 MEMBRANE PROTEIN YITT-RELATED"/>
    <property type="match status" value="1"/>
</dbReference>
<evidence type="ECO:0000313" key="8">
    <source>
        <dbReference type="EMBL" id="KAA1042447.1"/>
    </source>
</evidence>
<comment type="subcellular location">
    <subcellularLocation>
        <location evidence="1">Cell membrane</location>
        <topology evidence="1">Multi-pass membrane protein</topology>
    </subcellularLocation>
</comment>
<feature type="transmembrane region" description="Helical" evidence="6">
    <location>
        <begin position="47"/>
        <end position="68"/>
    </location>
</feature>
<feature type="transmembrane region" description="Helical" evidence="6">
    <location>
        <begin position="105"/>
        <end position="123"/>
    </location>
</feature>
<protein>
    <submittedName>
        <fullName evidence="9">YitT family protein</fullName>
    </submittedName>
</protein>
<organism evidence="9 11">
    <name type="scientific">Macrococcus equipercicus</name>
    <dbReference type="NCBI Taxonomy" id="69967"/>
    <lineage>
        <taxon>Bacteria</taxon>
        <taxon>Bacillati</taxon>
        <taxon>Bacillota</taxon>
        <taxon>Bacilli</taxon>
        <taxon>Bacillales</taxon>
        <taxon>Staphylococcaceae</taxon>
        <taxon>Macrococcus</taxon>
    </lineage>
</organism>
<accession>A0A9Q9BWH5</accession>
<reference evidence="8 10" key="1">
    <citation type="submission" date="2019-09" db="EMBL/GenBank/DDBJ databases">
        <authorList>
            <person name="Mazhar S."/>
            <person name="Altermann E."/>
            <person name="Hill C."/>
            <person name="Mcauliffe O."/>
        </authorList>
    </citation>
    <scope>NUCLEOTIDE SEQUENCE [LARGE SCALE GENOMIC DNA]</scope>
    <source>
        <strain evidence="8 10">ATCC 51831</strain>
    </source>
</reference>
<evidence type="ECO:0000256" key="2">
    <source>
        <dbReference type="ARBA" id="ARBA00022475"/>
    </source>
</evidence>
<dbReference type="Gene3D" id="3.30.70.120">
    <property type="match status" value="1"/>
</dbReference>
<dbReference type="PANTHER" id="PTHR33545:SF9">
    <property type="entry name" value="UPF0750 MEMBRANE PROTEIN YITE"/>
    <property type="match status" value="1"/>
</dbReference>
<dbReference type="InterPro" id="IPR003740">
    <property type="entry name" value="YitT"/>
</dbReference>
<dbReference type="PIRSF" id="PIRSF006483">
    <property type="entry name" value="Membrane_protein_YitT"/>
    <property type="match status" value="1"/>
</dbReference>
<dbReference type="InterPro" id="IPR015867">
    <property type="entry name" value="N-reg_PII/ATP_PRibTrfase_C"/>
</dbReference>
<keyword evidence="5 6" id="KW-0472">Membrane</keyword>
<reference evidence="9" key="2">
    <citation type="submission" date="2021-04" db="EMBL/GenBank/DDBJ databases">
        <title>Complete Genome Sequences of Macrococcus spp. from dog and cattle.</title>
        <authorList>
            <person name="Schwendener S."/>
            <person name="Perreten V."/>
        </authorList>
    </citation>
    <scope>NUCLEOTIDE SEQUENCE</scope>
    <source>
        <strain evidence="9">Epi0143-OL</strain>
    </source>
</reference>
<dbReference type="Proteomes" id="UP001057381">
    <property type="component" value="Chromosome"/>
</dbReference>
<dbReference type="Proteomes" id="UP000295735">
    <property type="component" value="Unassembled WGS sequence"/>
</dbReference>
<evidence type="ECO:0000256" key="5">
    <source>
        <dbReference type="ARBA" id="ARBA00023136"/>
    </source>
</evidence>
<dbReference type="OrthoDB" id="1758221at2"/>
<dbReference type="AlphaFoldDB" id="A0A9Q9BWH5"/>
<dbReference type="InterPro" id="IPR019264">
    <property type="entry name" value="DUF2179"/>
</dbReference>
<evidence type="ECO:0000313" key="11">
    <source>
        <dbReference type="Proteomes" id="UP001057381"/>
    </source>
</evidence>
<keyword evidence="10" id="KW-1185">Reference proteome</keyword>
<proteinExistence type="predicted"/>
<evidence type="ECO:0000313" key="10">
    <source>
        <dbReference type="Proteomes" id="UP000295735"/>
    </source>
</evidence>
<feature type="transmembrane region" description="Helical" evidence="6">
    <location>
        <begin position="75"/>
        <end position="93"/>
    </location>
</feature>
<feature type="transmembrane region" description="Helical" evidence="6">
    <location>
        <begin position="9"/>
        <end position="27"/>
    </location>
</feature>
<evidence type="ECO:0000259" key="7">
    <source>
        <dbReference type="Pfam" id="PF10035"/>
    </source>
</evidence>
<evidence type="ECO:0000256" key="4">
    <source>
        <dbReference type="ARBA" id="ARBA00022989"/>
    </source>
</evidence>
<feature type="transmembrane region" description="Helical" evidence="6">
    <location>
        <begin position="144"/>
        <end position="164"/>
    </location>
</feature>
<dbReference type="Pfam" id="PF10035">
    <property type="entry name" value="DUF2179"/>
    <property type="match status" value="1"/>
</dbReference>
<dbReference type="EMBL" id="SCWC02000001">
    <property type="protein sequence ID" value="KAA1042447.1"/>
    <property type="molecule type" value="Genomic_DNA"/>
</dbReference>
<feature type="domain" description="DUF2179" evidence="7">
    <location>
        <begin position="218"/>
        <end position="272"/>
    </location>
</feature>
<name>A0A9Q9BWH5_9STAP</name>
<keyword evidence="4 6" id="KW-1133">Transmembrane helix</keyword>
<dbReference type="EMBL" id="CP073809">
    <property type="protein sequence ID" value="UTH14333.1"/>
    <property type="molecule type" value="Genomic_DNA"/>
</dbReference>
<dbReference type="KEGG" id="mequ:KFV11_02930"/>
<sequence>MGIVKRLDYLYTIIGSILVALSYNLFLLPSQLAAGGISGVSTILNELFQVEPFIVQSVINIPIFIAGWMVLGRDFSLKTIVATFLIPFVIFLTDDFVDNGIHNPLLGAIYGGILLGLGLGLVYRGNGSTGGTATLAQIVKKYTGLSSGFCQLIVDAVVVAASAFVFDFELALYALISIYVTSKVIDFVQLHTGDNKLVFIITEEERTVTQLIYDSVERGVTKVSSFGSYSHAEKALLFSVMEQKEAIYFKQVISRAEPESFVIFLNASDIIGRGFSKSKRYDSNQNE</sequence>
<keyword evidence="3 6" id="KW-0812">Transmembrane</keyword>
<dbReference type="InterPro" id="IPR051461">
    <property type="entry name" value="UPF0750_membrane"/>
</dbReference>
<evidence type="ECO:0000313" key="9">
    <source>
        <dbReference type="EMBL" id="UTH14333.1"/>
    </source>
</evidence>
<dbReference type="Pfam" id="PF02588">
    <property type="entry name" value="YitT_membrane"/>
    <property type="match status" value="1"/>
</dbReference>
<evidence type="ECO:0000256" key="6">
    <source>
        <dbReference type="SAM" id="Phobius"/>
    </source>
</evidence>
<evidence type="ECO:0000256" key="1">
    <source>
        <dbReference type="ARBA" id="ARBA00004651"/>
    </source>
</evidence>
<keyword evidence="2" id="KW-1003">Cell membrane</keyword>
<gene>
    <name evidence="8" type="ORF">ERX35_000775</name>
    <name evidence="9" type="ORF">KFV11_02930</name>
</gene>